<evidence type="ECO:0000256" key="11">
    <source>
        <dbReference type="ARBA" id="ARBA00023014"/>
    </source>
</evidence>
<organism evidence="18 19">
    <name type="scientific">Sulfitobacter mediterraneus</name>
    <dbReference type="NCBI Taxonomy" id="83219"/>
    <lineage>
        <taxon>Bacteria</taxon>
        <taxon>Pseudomonadati</taxon>
        <taxon>Pseudomonadota</taxon>
        <taxon>Alphaproteobacteria</taxon>
        <taxon>Rhodobacterales</taxon>
        <taxon>Roseobacteraceae</taxon>
        <taxon>Sulfitobacter</taxon>
    </lineage>
</organism>
<feature type="domain" description="Radical SAM core" evidence="17">
    <location>
        <begin position="45"/>
        <end position="279"/>
    </location>
</feature>
<dbReference type="Proteomes" id="UP000027337">
    <property type="component" value="Unassembled WGS sequence"/>
</dbReference>
<dbReference type="InterPro" id="IPR013785">
    <property type="entry name" value="Aldolase_TIM"/>
</dbReference>
<dbReference type="SFLD" id="SFLDS00029">
    <property type="entry name" value="Radical_SAM"/>
    <property type="match status" value="1"/>
</dbReference>
<evidence type="ECO:0000259" key="17">
    <source>
        <dbReference type="PROSITE" id="PS51918"/>
    </source>
</evidence>
<dbReference type="NCBIfam" id="TIGR00538">
    <property type="entry name" value="hemN"/>
    <property type="match status" value="1"/>
</dbReference>
<evidence type="ECO:0000313" key="19">
    <source>
        <dbReference type="Proteomes" id="UP000027337"/>
    </source>
</evidence>
<evidence type="ECO:0000256" key="16">
    <source>
        <dbReference type="PIRSR" id="PIRSR000167-2"/>
    </source>
</evidence>
<feature type="binding site" evidence="15">
    <location>
        <position position="111"/>
    </location>
    <ligand>
        <name>S-adenosyl-L-methionine</name>
        <dbReference type="ChEBI" id="CHEBI:59789"/>
        <label>1</label>
    </ligand>
</feature>
<keyword evidence="10 14" id="KW-0408">Iron</keyword>
<dbReference type="PANTHER" id="PTHR13932">
    <property type="entry name" value="COPROPORPHYRINIGEN III OXIDASE"/>
    <property type="match status" value="1"/>
</dbReference>
<keyword evidence="5 14" id="KW-0004">4Fe-4S</keyword>
<feature type="binding site" evidence="16">
    <location>
        <position position="67"/>
    </location>
    <ligand>
        <name>[4Fe-4S] cluster</name>
        <dbReference type="ChEBI" id="CHEBI:49883"/>
        <note>4Fe-4S-S-AdoMet</note>
    </ligand>
</feature>
<dbReference type="AlphaFoldDB" id="A0A061SUW1"/>
<keyword evidence="9 14" id="KW-0560">Oxidoreductase</keyword>
<reference evidence="18 19" key="1">
    <citation type="journal article" date="2014" name="Genome Announc.">
        <title>Draft Genome Sequences of Two Isolates of the Roseobacter Group, Sulfitobacter sp. Strains 3SOLIMAR09 and 1FIGIMAR09, from Harbors of Mallorca Island (Mediterranean Sea).</title>
        <authorList>
            <person name="Mas-Llado M."/>
            <person name="Pina-Villalonga J.M."/>
            <person name="Brunet-Galmes I."/>
            <person name="Nogales B."/>
            <person name="Bosch R."/>
        </authorList>
    </citation>
    <scope>NUCLEOTIDE SEQUENCE [LARGE SCALE GENOMIC DNA]</scope>
    <source>
        <strain evidence="18 19">1FIGIMAR09</strain>
    </source>
</reference>
<evidence type="ECO:0000313" key="18">
    <source>
        <dbReference type="EMBL" id="KAJ03130.1"/>
    </source>
</evidence>
<feature type="binding site" evidence="16">
    <location>
        <position position="64"/>
    </location>
    <ligand>
        <name>[4Fe-4S] cluster</name>
        <dbReference type="ChEBI" id="CHEBI:49883"/>
        <note>4Fe-4S-S-AdoMet</note>
    </ligand>
</feature>
<dbReference type="GO" id="GO:0046872">
    <property type="term" value="F:metal ion binding"/>
    <property type="evidence" value="ECO:0007669"/>
    <property type="project" value="UniProtKB-KW"/>
</dbReference>
<dbReference type="RefSeq" id="WP_051584108.1">
    <property type="nucleotide sequence ID" value="NZ_JEMU01000007.1"/>
</dbReference>
<evidence type="ECO:0000256" key="10">
    <source>
        <dbReference type="ARBA" id="ARBA00023004"/>
    </source>
</evidence>
<dbReference type="eggNOG" id="COG0635">
    <property type="taxonomic scope" value="Bacteria"/>
</dbReference>
<evidence type="ECO:0000256" key="15">
    <source>
        <dbReference type="PIRSR" id="PIRSR000167-1"/>
    </source>
</evidence>
<dbReference type="InterPro" id="IPR004558">
    <property type="entry name" value="Coprogen_oxidase_HemN"/>
</dbReference>
<evidence type="ECO:0000256" key="1">
    <source>
        <dbReference type="ARBA" id="ARBA00004496"/>
    </source>
</evidence>
<dbReference type="Gene3D" id="1.10.10.920">
    <property type="match status" value="1"/>
</dbReference>
<dbReference type="SMART" id="SM00729">
    <property type="entry name" value="Elp3"/>
    <property type="match status" value="1"/>
</dbReference>
<keyword evidence="7 14" id="KW-0949">S-adenosyl-L-methionine</keyword>
<name>A0A061SUW1_9RHOB</name>
<dbReference type="GO" id="GO:0006782">
    <property type="term" value="P:protoporphyrinogen IX biosynthetic process"/>
    <property type="evidence" value="ECO:0007669"/>
    <property type="project" value="UniProtKB-UniPathway"/>
</dbReference>
<dbReference type="PROSITE" id="PS51918">
    <property type="entry name" value="RADICAL_SAM"/>
    <property type="match status" value="1"/>
</dbReference>
<dbReference type="InterPro" id="IPR034505">
    <property type="entry name" value="Coproporphyrinogen-III_oxidase"/>
</dbReference>
<keyword evidence="8 14" id="KW-0479">Metal-binding</keyword>
<comment type="subcellular location">
    <subcellularLocation>
        <location evidence="1 14">Cytoplasm</location>
    </subcellularLocation>
</comment>
<dbReference type="Pfam" id="PF04055">
    <property type="entry name" value="Radical_SAM"/>
    <property type="match status" value="1"/>
</dbReference>
<evidence type="ECO:0000256" key="3">
    <source>
        <dbReference type="ARBA" id="ARBA00005493"/>
    </source>
</evidence>
<feature type="binding site" evidence="15">
    <location>
        <position position="242"/>
    </location>
    <ligand>
        <name>S-adenosyl-L-methionine</name>
        <dbReference type="ChEBI" id="CHEBI:59789"/>
        <label>2</label>
    </ligand>
</feature>
<feature type="binding site" evidence="15">
    <location>
        <position position="144"/>
    </location>
    <ligand>
        <name>S-adenosyl-L-methionine</name>
        <dbReference type="ChEBI" id="CHEBI:59789"/>
        <label>1</label>
    </ligand>
</feature>
<dbReference type="UniPathway" id="UPA00251">
    <property type="reaction ID" value="UER00323"/>
</dbReference>
<comment type="pathway">
    <text evidence="2 14">Porphyrin-containing compound metabolism; protoporphyrin-IX biosynthesis; protoporphyrinogen-IX from coproporphyrinogen-III (AdoMet route): step 1/1.</text>
</comment>
<evidence type="ECO:0000256" key="13">
    <source>
        <dbReference type="ARBA" id="ARBA00048321"/>
    </source>
</evidence>
<comment type="cofactor">
    <cofactor evidence="14 16">
        <name>[4Fe-4S] cluster</name>
        <dbReference type="ChEBI" id="CHEBI:49883"/>
    </cofactor>
    <text evidence="14 16">Binds 1 [4Fe-4S] cluster. The cluster is coordinated with 3 cysteines and an exchangeable S-adenosyl-L-methionine.</text>
</comment>
<evidence type="ECO:0000256" key="4">
    <source>
        <dbReference type="ARBA" id="ARBA00011245"/>
    </source>
</evidence>
<sequence length="450" mass="49514">MMDFDTLKARGLFDQRLPRYTSYPPAPAFHDGIGADFQAKALAALDPDEPISLYLHIPFCERLCWFCACRTQGVSSLAPVQHYIATLEAELAVVARHLKGKQRIKQMHWGGGTPTILPPELIERLVTAIDGVFQRDENTEFSVEIDPTLVDADKITALRAAGMSRASIGVQDFATQVQESIGRLQSYEQTKTAVDLLRGAGIASLNIDLVYGLPFQSVEGFGRTLDQVMSLDPDRIALFGYAHVPHMAKRQQLIPEQALPDDRARFALFNHATDVLTGSGMTAIGIDHFAKPTDNMAIAAAEGNLRRNFQGYTVDGCGTLLGLGASSISRFENGFSQNTPQTGPYSKIVRGGELSTARGYELTGEDKLRSRIIEMLMCDYAIDYNELALTDAQQAMLTPAFMALRAECADLYTEDAERLSLSVEARPLVRRLAHFFDTFTMGNVGYSRVS</sequence>
<keyword evidence="6 14" id="KW-0963">Cytoplasm</keyword>
<comment type="catalytic activity">
    <reaction evidence="13 14">
        <text>coproporphyrinogen III + 2 S-adenosyl-L-methionine = protoporphyrinogen IX + 2 5'-deoxyadenosine + 2 L-methionine + 2 CO2</text>
        <dbReference type="Rhea" id="RHEA:15425"/>
        <dbReference type="ChEBI" id="CHEBI:16526"/>
        <dbReference type="ChEBI" id="CHEBI:17319"/>
        <dbReference type="ChEBI" id="CHEBI:57307"/>
        <dbReference type="ChEBI" id="CHEBI:57309"/>
        <dbReference type="ChEBI" id="CHEBI:57844"/>
        <dbReference type="ChEBI" id="CHEBI:59789"/>
        <dbReference type="EC" id="1.3.98.3"/>
    </reaction>
</comment>
<evidence type="ECO:0000256" key="7">
    <source>
        <dbReference type="ARBA" id="ARBA00022691"/>
    </source>
</evidence>
<gene>
    <name evidence="18" type="ORF">PM02_09530</name>
</gene>
<evidence type="ECO:0000256" key="9">
    <source>
        <dbReference type="ARBA" id="ARBA00023002"/>
    </source>
</evidence>
<proteinExistence type="inferred from homology"/>
<evidence type="ECO:0000256" key="12">
    <source>
        <dbReference type="ARBA" id="ARBA00023244"/>
    </source>
</evidence>
<dbReference type="GO" id="GO:0005737">
    <property type="term" value="C:cytoplasm"/>
    <property type="evidence" value="ECO:0007669"/>
    <property type="project" value="UniProtKB-SubCell"/>
</dbReference>
<feature type="binding site" evidence="15">
    <location>
        <position position="208"/>
    </location>
    <ligand>
        <name>S-adenosyl-L-methionine</name>
        <dbReference type="ChEBI" id="CHEBI:59789"/>
        <label>2</label>
    </ligand>
</feature>
<dbReference type="PANTHER" id="PTHR13932:SF6">
    <property type="entry name" value="OXYGEN-INDEPENDENT COPROPORPHYRINOGEN III OXIDASE"/>
    <property type="match status" value="1"/>
</dbReference>
<feature type="binding site" evidence="15">
    <location>
        <position position="183"/>
    </location>
    <ligand>
        <name>S-adenosyl-L-methionine</name>
        <dbReference type="ChEBI" id="CHEBI:59789"/>
        <label>2</label>
    </ligand>
</feature>
<feature type="binding site" evidence="15">
    <location>
        <begin position="112"/>
        <end position="113"/>
    </location>
    <ligand>
        <name>S-adenosyl-L-methionine</name>
        <dbReference type="ChEBI" id="CHEBI:59789"/>
        <label>2</label>
    </ligand>
</feature>
<evidence type="ECO:0000256" key="8">
    <source>
        <dbReference type="ARBA" id="ARBA00022723"/>
    </source>
</evidence>
<dbReference type="SUPFAM" id="SSF102114">
    <property type="entry name" value="Radical SAM enzymes"/>
    <property type="match status" value="1"/>
</dbReference>
<feature type="binding site" evidence="15">
    <location>
        <position position="171"/>
    </location>
    <ligand>
        <name>S-adenosyl-L-methionine</name>
        <dbReference type="ChEBI" id="CHEBI:59789"/>
        <label>2</label>
    </ligand>
</feature>
<dbReference type="GO" id="GO:0051989">
    <property type="term" value="F:coproporphyrinogen dehydrogenase activity"/>
    <property type="evidence" value="ECO:0007669"/>
    <property type="project" value="UniProtKB-EC"/>
</dbReference>
<comment type="similarity">
    <text evidence="3 14">Belongs to the anaerobic coproporphyrinogen-III oxidase family.</text>
</comment>
<protein>
    <recommendedName>
        <fullName evidence="14">Coproporphyrinogen-III oxidase</fullName>
        <ecNumber evidence="14">1.3.98.3</ecNumber>
    </recommendedName>
</protein>
<dbReference type="SFLD" id="SFLDG01065">
    <property type="entry name" value="anaerobic_coproporphyrinogen-I"/>
    <property type="match status" value="1"/>
</dbReference>
<feature type="binding site" evidence="15">
    <location>
        <position position="328"/>
    </location>
    <ligand>
        <name>S-adenosyl-L-methionine</name>
        <dbReference type="ChEBI" id="CHEBI:59789"/>
        <label>1</label>
    </ligand>
</feature>
<dbReference type="GO" id="GO:0004109">
    <property type="term" value="F:coproporphyrinogen oxidase activity"/>
    <property type="evidence" value="ECO:0007669"/>
    <property type="project" value="InterPro"/>
</dbReference>
<dbReference type="EC" id="1.3.98.3" evidence="14"/>
<keyword evidence="19" id="KW-1185">Reference proteome</keyword>
<accession>A0A061SUW1</accession>
<evidence type="ECO:0000256" key="2">
    <source>
        <dbReference type="ARBA" id="ARBA00004785"/>
    </source>
</evidence>
<evidence type="ECO:0000256" key="5">
    <source>
        <dbReference type="ARBA" id="ARBA00022485"/>
    </source>
</evidence>
<keyword evidence="11 14" id="KW-0411">Iron-sulfur</keyword>
<dbReference type="Gene3D" id="3.20.20.70">
    <property type="entry name" value="Aldolase class I"/>
    <property type="match status" value="1"/>
</dbReference>
<dbReference type="InterPro" id="IPR006638">
    <property type="entry name" value="Elp3/MiaA/NifB-like_rSAM"/>
</dbReference>
<dbReference type="PIRSF" id="PIRSF000167">
    <property type="entry name" value="HemN"/>
    <property type="match status" value="1"/>
</dbReference>
<dbReference type="InterPro" id="IPR058240">
    <property type="entry name" value="rSAM_sf"/>
</dbReference>
<evidence type="ECO:0000256" key="14">
    <source>
        <dbReference type="PIRNR" id="PIRNR000167"/>
    </source>
</evidence>
<dbReference type="STRING" id="83219.PM02_09530"/>
<feature type="binding site" evidence="15">
    <location>
        <begin position="66"/>
        <end position="68"/>
    </location>
    <ligand>
        <name>S-adenosyl-L-methionine</name>
        <dbReference type="ChEBI" id="CHEBI:59789"/>
        <label>2</label>
    </ligand>
</feature>
<dbReference type="GO" id="GO:0051539">
    <property type="term" value="F:4 iron, 4 sulfur cluster binding"/>
    <property type="evidence" value="ECO:0007669"/>
    <property type="project" value="UniProtKB-KW"/>
</dbReference>
<evidence type="ECO:0000256" key="6">
    <source>
        <dbReference type="ARBA" id="ARBA00022490"/>
    </source>
</evidence>
<dbReference type="EMBL" id="JEMU01000007">
    <property type="protein sequence ID" value="KAJ03130.1"/>
    <property type="molecule type" value="Genomic_DNA"/>
</dbReference>
<feature type="binding site" evidence="16">
    <location>
        <position position="60"/>
    </location>
    <ligand>
        <name>[4Fe-4S] cluster</name>
        <dbReference type="ChEBI" id="CHEBI:49883"/>
        <note>4Fe-4S-S-AdoMet</note>
    </ligand>
</feature>
<keyword evidence="12 14" id="KW-0627">Porphyrin biosynthesis</keyword>
<comment type="caution">
    <text evidence="18">The sequence shown here is derived from an EMBL/GenBank/DDBJ whole genome shotgun (WGS) entry which is preliminary data.</text>
</comment>
<dbReference type="InterPro" id="IPR007197">
    <property type="entry name" value="rSAM"/>
</dbReference>
<feature type="binding site" evidence="15">
    <location>
        <position position="54"/>
    </location>
    <ligand>
        <name>S-adenosyl-L-methionine</name>
        <dbReference type="ChEBI" id="CHEBI:59789"/>
        <label>1</label>
    </ligand>
</feature>
<comment type="subunit">
    <text evidence="4">Monomer.</text>
</comment>